<feature type="compositionally biased region" description="Basic and acidic residues" evidence="1">
    <location>
        <begin position="70"/>
        <end position="87"/>
    </location>
</feature>
<sequence>MRLAHRRSGSAQIPRGPSRTQAGTSHKISSKSDENCRRKGCYKDLRTDGRTDGQTDGQTDRQTRNQKCSEMSETRFAKKKEEKNEIHRKNKISLQKEEETRIKHIKF</sequence>
<name>A0A8D8M5K8_9HEMI</name>
<feature type="region of interest" description="Disordered" evidence="1">
    <location>
        <begin position="1"/>
        <end position="89"/>
    </location>
</feature>
<organism evidence="2">
    <name type="scientific">Cacopsylla melanoneura</name>
    <dbReference type="NCBI Taxonomy" id="428564"/>
    <lineage>
        <taxon>Eukaryota</taxon>
        <taxon>Metazoa</taxon>
        <taxon>Ecdysozoa</taxon>
        <taxon>Arthropoda</taxon>
        <taxon>Hexapoda</taxon>
        <taxon>Insecta</taxon>
        <taxon>Pterygota</taxon>
        <taxon>Neoptera</taxon>
        <taxon>Paraneoptera</taxon>
        <taxon>Hemiptera</taxon>
        <taxon>Sternorrhyncha</taxon>
        <taxon>Psylloidea</taxon>
        <taxon>Psyllidae</taxon>
        <taxon>Psyllinae</taxon>
        <taxon>Cacopsylla</taxon>
    </lineage>
</organism>
<dbReference type="AlphaFoldDB" id="A0A8D8M5K8"/>
<dbReference type="EMBL" id="HBUF01037816">
    <property type="protein sequence ID" value="CAG6617086.1"/>
    <property type="molecule type" value="Transcribed_RNA"/>
</dbReference>
<feature type="compositionally biased region" description="Basic and acidic residues" evidence="1">
    <location>
        <begin position="30"/>
        <end position="63"/>
    </location>
</feature>
<protein>
    <submittedName>
        <fullName evidence="2">Uncharacterized protein</fullName>
    </submittedName>
</protein>
<evidence type="ECO:0000313" key="2">
    <source>
        <dbReference type="EMBL" id="CAG6617086.1"/>
    </source>
</evidence>
<reference evidence="2" key="1">
    <citation type="submission" date="2021-05" db="EMBL/GenBank/DDBJ databases">
        <authorList>
            <person name="Alioto T."/>
            <person name="Alioto T."/>
            <person name="Gomez Garrido J."/>
        </authorList>
    </citation>
    <scope>NUCLEOTIDE SEQUENCE</scope>
</reference>
<proteinExistence type="predicted"/>
<accession>A0A8D8M5K8</accession>
<feature type="compositionally biased region" description="Polar residues" evidence="1">
    <location>
        <begin position="18"/>
        <end position="27"/>
    </location>
</feature>
<evidence type="ECO:0000256" key="1">
    <source>
        <dbReference type="SAM" id="MobiDB-lite"/>
    </source>
</evidence>